<dbReference type="PANTHER" id="PTHR46844:SF1">
    <property type="entry name" value="SLR5058 PROTEIN"/>
    <property type="match status" value="1"/>
</dbReference>
<dbReference type="SUPFAM" id="SSF52540">
    <property type="entry name" value="P-loop containing nucleoside triphosphate hydrolases"/>
    <property type="match status" value="1"/>
</dbReference>
<dbReference type="InterPro" id="IPR007111">
    <property type="entry name" value="NACHT_NTPase"/>
</dbReference>
<dbReference type="InterPro" id="IPR054547">
    <property type="entry name" value="NNH1"/>
</dbReference>
<gene>
    <name evidence="3" type="ORF">G5C51_23065</name>
</gene>
<dbReference type="Proteomes" id="UP000481583">
    <property type="component" value="Unassembled WGS sequence"/>
</dbReference>
<keyword evidence="4" id="KW-1185">Reference proteome</keyword>
<dbReference type="InterPro" id="IPR027417">
    <property type="entry name" value="P-loop_NTPase"/>
</dbReference>
<proteinExistence type="predicted"/>
<dbReference type="EMBL" id="JAAKZV010000110">
    <property type="protein sequence ID" value="NGN66772.1"/>
    <property type="molecule type" value="Genomic_DNA"/>
</dbReference>
<evidence type="ECO:0000313" key="3">
    <source>
        <dbReference type="EMBL" id="NGN66772.1"/>
    </source>
</evidence>
<dbReference type="RefSeq" id="WP_165240080.1">
    <property type="nucleotide sequence ID" value="NZ_JAAKZV010000110.1"/>
</dbReference>
<dbReference type="PANTHER" id="PTHR46844">
    <property type="entry name" value="SLR5058 PROTEIN"/>
    <property type="match status" value="1"/>
</dbReference>
<dbReference type="PROSITE" id="PS50837">
    <property type="entry name" value="NACHT"/>
    <property type="match status" value="1"/>
</dbReference>
<protein>
    <submittedName>
        <fullName evidence="3">NACHT domain-containing protein</fullName>
    </submittedName>
</protein>
<organism evidence="3 4">
    <name type="scientific">Streptomyces coryli</name>
    <dbReference type="NCBI Taxonomy" id="1128680"/>
    <lineage>
        <taxon>Bacteria</taxon>
        <taxon>Bacillati</taxon>
        <taxon>Actinomycetota</taxon>
        <taxon>Actinomycetes</taxon>
        <taxon>Kitasatosporales</taxon>
        <taxon>Streptomycetaceae</taxon>
        <taxon>Streptomyces</taxon>
    </lineage>
</organism>
<evidence type="ECO:0000256" key="1">
    <source>
        <dbReference type="SAM" id="MobiDB-lite"/>
    </source>
</evidence>
<accession>A0A6G4U435</accession>
<dbReference type="Pfam" id="PF22733">
    <property type="entry name" value="NNH1"/>
    <property type="match status" value="1"/>
</dbReference>
<comment type="caution">
    <text evidence="3">The sequence shown here is derived from an EMBL/GenBank/DDBJ whole genome shotgun (WGS) entry which is preliminary data.</text>
</comment>
<dbReference type="Gene3D" id="3.40.50.300">
    <property type="entry name" value="P-loop containing nucleotide triphosphate hydrolases"/>
    <property type="match status" value="1"/>
</dbReference>
<reference evidence="3 4" key="1">
    <citation type="submission" date="2020-02" db="EMBL/GenBank/DDBJ databases">
        <title>Whole-genome analyses of novel actinobacteria.</title>
        <authorList>
            <person name="Sahin N."/>
        </authorList>
    </citation>
    <scope>NUCLEOTIDE SEQUENCE [LARGE SCALE GENOMIC DNA]</scope>
    <source>
        <strain evidence="3 4">A7024</strain>
    </source>
</reference>
<evidence type="ECO:0000313" key="4">
    <source>
        <dbReference type="Proteomes" id="UP000481583"/>
    </source>
</evidence>
<sequence length="899" mass="100120">MDLSLVIGRLTQRAVEAAITKIFVEKPGAGYVDTPIRIRRWLPQKGASTLTERDLDKIAAELVRRAVGGGGGGAGAELRERPIAADEDQAVTDALARTLHAMGEVEMDDVQALGLRPDAFAAELRSRAPDVERELTEEGTLLYRLLLELAARHILEFFSKQKQFETATLVAYGQYIADLEDRYTRLADRLPSRTSEDAAFERRYKRDIAVLHNQLTIYGIDLAHSPRSWPLDTAYLDLRCEPTDPASSEPGLPVSLELKDRTRVLVRGEAGSGKTTLLQWLAVCTARGELPGDLSFRVPFLLPVRRFAHEGFPAPEQFLEAAGYPRAGSQPPGWADRVLTAGRGLLLIDGVDEAPEAEREQLKRLLGDWNRVYPGNVWLVTTRPSAVPEDWLREEDFGELQLAPMGREEVASFIRRWHRSAREAARRALPERTAAGAEPADATPSDAILLEHDLGVLDHHEQSLLKAVRITRDLGRLATNPLMCGLLCALHLDRNGYLPRGRKDLYEAAMSMLLERRDPERAMAPVDGIDLQRQPKVRLLHKLAHWMLVNGRSEMKRSTAIRTLAEHLPAVPDAAGHDAETIYRHLLDRTGLLREPTPDTVDFIHRTFQDYLAAEAAVQREDFDLLLNNSHRTDWEDVIRMAFALARPAECADLLDRMIGPTSRDLHGDAGPHRKLLAAACLEHISEIDPAVRARVERYARSIVQPNDPVAARRLGWMGPIVLEILHSLHDTASASDDDALLLAITATSVRDEMAIDYLTGLRDRTRHDIRAELAGAWHRYDTGRYAKEIIAHLGTADLFFPVSDAEEAKALADLKGRPLLKITGNLDPEELTEPLAPTHLTNLWLHYDLQVTFEWLSSFKSLHTLHVSDGLPAPRGVPEGIRVTGPPEPPTSPGEDSR</sequence>
<dbReference type="AlphaFoldDB" id="A0A6G4U435"/>
<feature type="region of interest" description="Disordered" evidence="1">
    <location>
        <begin position="871"/>
        <end position="899"/>
    </location>
</feature>
<name>A0A6G4U435_9ACTN</name>
<feature type="domain" description="NACHT" evidence="2">
    <location>
        <begin position="262"/>
        <end position="619"/>
    </location>
</feature>
<evidence type="ECO:0000259" key="2">
    <source>
        <dbReference type="PROSITE" id="PS50837"/>
    </source>
</evidence>
<dbReference type="Pfam" id="PF05729">
    <property type="entry name" value="NACHT"/>
    <property type="match status" value="1"/>
</dbReference>